<sequence length="384" mass="43609">MFWPHDYTFRNAAKVAKTTGEVFFKRNREEALFLPPSISPNVRKQRLRAALSFSDKCLNRKGTSFVEIEGDINRFTSFDFQPILVTKSDVHGLGRVISPTQAGMLLNSIFSAPSSVPREVRIELAQSHQPSAWTQLVSSDSENLQMRRSVKEGHGMTTRRGRAEVVTGKDNYTVWCPDTSDHRRRQLSPGYGDRAERIDGSEEERTACWTIRNNLPSSYVEFKRHQDAIMSLLYPYLSICKFPDGRAGDVRLLRVRRTLFTRITLPAEAVLPRKPVRAMAKLNRTHYSYKITGVTPVAMKFRCQGLELTPSGSAADVECNEPPQPRAQPLRGKMCSRRKWRNSKRDARKCQHPLPSSVPLGREVDRWLAKCRGQASLTVGCLFV</sequence>
<dbReference type="AlphaFoldDB" id="A0A2T7NHN7"/>
<comment type="caution">
    <text evidence="1">The sequence shown here is derived from an EMBL/GenBank/DDBJ whole genome shotgun (WGS) entry which is preliminary data.</text>
</comment>
<keyword evidence="2" id="KW-1185">Reference proteome</keyword>
<organism evidence="1 2">
    <name type="scientific">Pomacea canaliculata</name>
    <name type="common">Golden apple snail</name>
    <dbReference type="NCBI Taxonomy" id="400727"/>
    <lineage>
        <taxon>Eukaryota</taxon>
        <taxon>Metazoa</taxon>
        <taxon>Spiralia</taxon>
        <taxon>Lophotrochozoa</taxon>
        <taxon>Mollusca</taxon>
        <taxon>Gastropoda</taxon>
        <taxon>Caenogastropoda</taxon>
        <taxon>Architaenioglossa</taxon>
        <taxon>Ampullarioidea</taxon>
        <taxon>Ampullariidae</taxon>
        <taxon>Pomacea</taxon>
    </lineage>
</organism>
<dbReference type="Proteomes" id="UP000245119">
    <property type="component" value="Linkage Group LG12"/>
</dbReference>
<accession>A0A2T7NHN7</accession>
<proteinExistence type="predicted"/>
<gene>
    <name evidence="1" type="ORF">C0Q70_18847</name>
</gene>
<name>A0A2T7NHN7_POMCA</name>
<protein>
    <submittedName>
        <fullName evidence="1">Uncharacterized protein</fullName>
    </submittedName>
</protein>
<evidence type="ECO:0000313" key="1">
    <source>
        <dbReference type="EMBL" id="PVD20689.1"/>
    </source>
</evidence>
<evidence type="ECO:0000313" key="2">
    <source>
        <dbReference type="Proteomes" id="UP000245119"/>
    </source>
</evidence>
<dbReference type="EMBL" id="PZQS01000012">
    <property type="protein sequence ID" value="PVD20689.1"/>
    <property type="molecule type" value="Genomic_DNA"/>
</dbReference>
<reference evidence="1 2" key="1">
    <citation type="submission" date="2018-04" db="EMBL/GenBank/DDBJ databases">
        <title>The genome of golden apple snail Pomacea canaliculata provides insight into stress tolerance and invasive adaptation.</title>
        <authorList>
            <person name="Liu C."/>
            <person name="Liu B."/>
            <person name="Ren Y."/>
            <person name="Zhang Y."/>
            <person name="Wang H."/>
            <person name="Li S."/>
            <person name="Jiang F."/>
            <person name="Yin L."/>
            <person name="Zhang G."/>
            <person name="Qian W."/>
            <person name="Fan W."/>
        </authorList>
    </citation>
    <scope>NUCLEOTIDE SEQUENCE [LARGE SCALE GENOMIC DNA]</scope>
    <source>
        <strain evidence="1">SZHN2017</strain>
        <tissue evidence="1">Muscle</tissue>
    </source>
</reference>